<evidence type="ECO:0000313" key="1">
    <source>
        <dbReference type="EMBL" id="GIY04287.1"/>
    </source>
</evidence>
<gene>
    <name evidence="1" type="ORF">CEXT_705561</name>
</gene>
<dbReference type="Proteomes" id="UP001054945">
    <property type="component" value="Unassembled WGS sequence"/>
</dbReference>
<comment type="caution">
    <text evidence="1">The sequence shown here is derived from an EMBL/GenBank/DDBJ whole genome shotgun (WGS) entry which is preliminary data.</text>
</comment>
<reference evidence="1 2" key="1">
    <citation type="submission" date="2021-06" db="EMBL/GenBank/DDBJ databases">
        <title>Caerostris extrusa draft genome.</title>
        <authorList>
            <person name="Kono N."/>
            <person name="Arakawa K."/>
        </authorList>
    </citation>
    <scope>NUCLEOTIDE SEQUENCE [LARGE SCALE GENOMIC DNA]</scope>
</reference>
<sequence>MDKEVRPPLLQKILISRERKQICRNHFTILEIPIPRTMPKRFPFPPLQSIAGAISSATEIECPSAPQDERPGYPIKECRLLMGSSLIIQGAADASERPRLAEKLGLLASFLLWFSIKDPIKARPARSRGTGHGNGPPGIFLGEEDLMFTAA</sequence>
<name>A0AAV4Q7E9_CAEEX</name>
<dbReference type="EMBL" id="BPLR01005692">
    <property type="protein sequence ID" value="GIY04287.1"/>
    <property type="molecule type" value="Genomic_DNA"/>
</dbReference>
<evidence type="ECO:0000313" key="2">
    <source>
        <dbReference type="Proteomes" id="UP001054945"/>
    </source>
</evidence>
<accession>A0AAV4Q7E9</accession>
<keyword evidence="2" id="KW-1185">Reference proteome</keyword>
<dbReference type="AlphaFoldDB" id="A0AAV4Q7E9"/>
<proteinExistence type="predicted"/>
<organism evidence="1 2">
    <name type="scientific">Caerostris extrusa</name>
    <name type="common">Bark spider</name>
    <name type="synonym">Caerostris bankana</name>
    <dbReference type="NCBI Taxonomy" id="172846"/>
    <lineage>
        <taxon>Eukaryota</taxon>
        <taxon>Metazoa</taxon>
        <taxon>Ecdysozoa</taxon>
        <taxon>Arthropoda</taxon>
        <taxon>Chelicerata</taxon>
        <taxon>Arachnida</taxon>
        <taxon>Araneae</taxon>
        <taxon>Araneomorphae</taxon>
        <taxon>Entelegynae</taxon>
        <taxon>Araneoidea</taxon>
        <taxon>Araneidae</taxon>
        <taxon>Caerostris</taxon>
    </lineage>
</organism>
<protein>
    <submittedName>
        <fullName evidence="1">Uncharacterized protein</fullName>
    </submittedName>
</protein>